<dbReference type="GO" id="GO:0003984">
    <property type="term" value="F:acetolactate synthase activity"/>
    <property type="evidence" value="ECO:0007669"/>
    <property type="project" value="UniProtKB-UniRule"/>
</dbReference>
<comment type="catalytic activity">
    <reaction evidence="6">
        <text>2 pyruvate + H(+) = (2S)-2-acetolactate + CO2</text>
        <dbReference type="Rhea" id="RHEA:25249"/>
        <dbReference type="ChEBI" id="CHEBI:15361"/>
        <dbReference type="ChEBI" id="CHEBI:15378"/>
        <dbReference type="ChEBI" id="CHEBI:16526"/>
        <dbReference type="ChEBI" id="CHEBI:58476"/>
        <dbReference type="EC" id="2.2.1.6"/>
    </reaction>
</comment>
<dbReference type="InterPro" id="IPR045865">
    <property type="entry name" value="ACT-like_dom_sf"/>
</dbReference>
<evidence type="ECO:0000313" key="10">
    <source>
        <dbReference type="Proteomes" id="UP000217528"/>
    </source>
</evidence>
<dbReference type="NCBIfam" id="TIGR00119">
    <property type="entry name" value="acolac_sm"/>
    <property type="match status" value="1"/>
</dbReference>
<comment type="function">
    <text evidence="6">Catalyzes the conversion of 2 pyruvate molecules into acetolactate in the first common step of the biosynthetic pathway of the branched-amino acids such as leucine, isoleucine, and valine.</text>
</comment>
<evidence type="ECO:0000313" key="11">
    <source>
        <dbReference type="Proteomes" id="UP000246004"/>
    </source>
</evidence>
<dbReference type="Proteomes" id="UP000217528">
    <property type="component" value="Unassembled WGS sequence"/>
</dbReference>
<dbReference type="InterPro" id="IPR019455">
    <property type="entry name" value="Acetolactate_synth_ssu_C"/>
</dbReference>
<dbReference type="GO" id="GO:0009099">
    <property type="term" value="P:L-valine biosynthetic process"/>
    <property type="evidence" value="ECO:0007669"/>
    <property type="project" value="UniProtKB-UniRule"/>
</dbReference>
<dbReference type="RefSeq" id="WP_095608191.1">
    <property type="nucleotide sequence ID" value="NZ_CAUHCB010000004.1"/>
</dbReference>
<evidence type="ECO:0000259" key="7">
    <source>
        <dbReference type="PROSITE" id="PS51671"/>
    </source>
</evidence>
<dbReference type="CDD" id="cd04878">
    <property type="entry name" value="ACT_AHAS"/>
    <property type="match status" value="1"/>
</dbReference>
<evidence type="ECO:0000256" key="5">
    <source>
        <dbReference type="ARBA" id="ARBA00023304"/>
    </source>
</evidence>
<evidence type="ECO:0000313" key="9">
    <source>
        <dbReference type="EMBL" id="PWL08414.1"/>
    </source>
</evidence>
<evidence type="ECO:0000256" key="2">
    <source>
        <dbReference type="ARBA" id="ARBA00005025"/>
    </source>
</evidence>
<dbReference type="PROSITE" id="PS51671">
    <property type="entry name" value="ACT"/>
    <property type="match status" value="1"/>
</dbReference>
<dbReference type="InterPro" id="IPR004789">
    <property type="entry name" value="Acetalactate_synth_ssu"/>
</dbReference>
<evidence type="ECO:0000256" key="3">
    <source>
        <dbReference type="ARBA" id="ARBA00006341"/>
    </source>
</evidence>
<dbReference type="GO" id="GO:1990610">
    <property type="term" value="F:acetolactate synthase regulator activity"/>
    <property type="evidence" value="ECO:0007669"/>
    <property type="project" value="UniProtKB-UniRule"/>
</dbReference>
<evidence type="ECO:0000313" key="8">
    <source>
        <dbReference type="EMBL" id="PAV07986.1"/>
    </source>
</evidence>
<dbReference type="Pfam" id="PF10369">
    <property type="entry name" value="ALS_ss_C"/>
    <property type="match status" value="1"/>
</dbReference>
<dbReference type="Gene3D" id="3.30.70.1150">
    <property type="entry name" value="ACT-like. Chain A, domain 2"/>
    <property type="match status" value="1"/>
</dbReference>
<comment type="pathway">
    <text evidence="1 6">Amino-acid biosynthesis; L-isoleucine biosynthesis; L-isoleucine from 2-oxobutanoate: step 1/4.</text>
</comment>
<dbReference type="Pfam" id="PF22629">
    <property type="entry name" value="ACT_AHAS_ss"/>
    <property type="match status" value="1"/>
</dbReference>
<evidence type="ECO:0000256" key="1">
    <source>
        <dbReference type="ARBA" id="ARBA00004974"/>
    </source>
</evidence>
<dbReference type="FunFam" id="3.30.70.1150:FF:000001">
    <property type="entry name" value="Acetolactate synthase small subunit"/>
    <property type="match status" value="1"/>
</dbReference>
<dbReference type="FunFam" id="3.30.70.260:FF:000001">
    <property type="entry name" value="Acetolactate synthase, small subunit"/>
    <property type="match status" value="1"/>
</dbReference>
<evidence type="ECO:0000256" key="6">
    <source>
        <dbReference type="RuleBase" id="RU368092"/>
    </source>
</evidence>
<name>A0A2A2HF99_9EURY</name>
<dbReference type="InterPro" id="IPR002912">
    <property type="entry name" value="ACT_dom"/>
</dbReference>
<feature type="domain" description="ACT" evidence="7">
    <location>
        <begin position="9"/>
        <end position="83"/>
    </location>
</feature>
<dbReference type="PANTHER" id="PTHR30239">
    <property type="entry name" value="ACETOLACTATE SYNTHASE SMALL SUBUNIT"/>
    <property type="match status" value="1"/>
</dbReference>
<protein>
    <recommendedName>
        <fullName evidence="6">Acetolactate synthase small subunit</fullName>
        <shortName evidence="6">AHAS</shortName>
        <shortName evidence="6">ALS</shortName>
        <ecNumber evidence="6">2.2.1.6</ecNumber>
    </recommendedName>
    <alternativeName>
        <fullName evidence="6">Acetohydroxy-acid synthase small subunit</fullName>
    </alternativeName>
</protein>
<dbReference type="Proteomes" id="UP000246004">
    <property type="component" value="Unassembled WGS sequence"/>
</dbReference>
<comment type="similarity">
    <text evidence="3 6">Belongs to the acetolactate synthase small subunit family.</text>
</comment>
<dbReference type="GO" id="GO:0009097">
    <property type="term" value="P:isoleucine biosynthetic process"/>
    <property type="evidence" value="ECO:0007669"/>
    <property type="project" value="UniProtKB-UniRule"/>
</dbReference>
<keyword evidence="6 9" id="KW-0808">Transferase</keyword>
<dbReference type="EMBL" id="LMVN01000004">
    <property type="protein sequence ID" value="PAV07986.1"/>
    <property type="molecule type" value="Genomic_DNA"/>
</dbReference>
<sequence length="167" mass="18879">MTKKDEKHTISILVENKPGVLQRVSGLFTRRNFNIDNITVGKTDNHKLSRITIRTTGDEAVLEQITKQLNKLIEVIKVRELCDEKTIKRQLALIKVHTPTDDVKSEVIQYAEIFRGHIIDVNPKTLTIQITGDSEKIHAFTDLIRPYGIKEVVKTGIAAINRGAKTI</sequence>
<dbReference type="OrthoDB" id="85792at2157"/>
<dbReference type="Gene3D" id="3.30.70.260">
    <property type="match status" value="1"/>
</dbReference>
<proteinExistence type="inferred from homology"/>
<accession>A0A2A2HF99</accession>
<dbReference type="InterPro" id="IPR039557">
    <property type="entry name" value="AHAS_ACT"/>
</dbReference>
<comment type="caution">
    <text evidence="8">The sequence shown here is derived from an EMBL/GenBank/DDBJ whole genome shotgun (WGS) entry which is preliminary data.</text>
</comment>
<dbReference type="UniPathway" id="UPA00049">
    <property type="reaction ID" value="UER00059"/>
</dbReference>
<dbReference type="EC" id="2.2.1.6" evidence="6"/>
<dbReference type="GO" id="GO:0005829">
    <property type="term" value="C:cytosol"/>
    <property type="evidence" value="ECO:0007669"/>
    <property type="project" value="TreeGrafter"/>
</dbReference>
<keyword evidence="5 6" id="KW-0100">Branched-chain amino acid biosynthesis</keyword>
<dbReference type="EMBL" id="LWMS01000020">
    <property type="protein sequence ID" value="PWL08414.1"/>
    <property type="molecule type" value="Genomic_DNA"/>
</dbReference>
<dbReference type="AlphaFoldDB" id="A0A2A2HF99"/>
<dbReference type="PANTHER" id="PTHR30239:SF0">
    <property type="entry name" value="ACETOLACTATE SYNTHASE SMALL SUBUNIT 1, CHLOROPLASTIC"/>
    <property type="match status" value="1"/>
</dbReference>
<reference evidence="9 11" key="1">
    <citation type="submission" date="2016-04" db="EMBL/GenBank/DDBJ databases">
        <title>Genome sequence of Methanosphaera cuniculi DSM 4103.</title>
        <authorList>
            <person name="Poehlein A."/>
            <person name="Seedorf H."/>
            <person name="Daniel R."/>
        </authorList>
    </citation>
    <scope>NUCLEOTIDE SEQUENCE [LARGE SCALE GENOMIC DNA]</scope>
    <source>
        <strain evidence="9 11">DSM 4103</strain>
    </source>
</reference>
<keyword evidence="4 6" id="KW-0028">Amino-acid biosynthesis</keyword>
<reference evidence="8 10" key="2">
    <citation type="journal article" date="2017" name="BMC Genomics">
        <title>Genomic analysis of methanogenic archaea reveals a shift towards energy conservation.</title>
        <authorList>
            <person name="Gilmore S.P."/>
            <person name="Henske J.K."/>
            <person name="Sexton J.A."/>
            <person name="Solomon K.V."/>
            <person name="Seppala S."/>
            <person name="Yoo J.I."/>
            <person name="Huyett L.M."/>
            <person name="Pressman A."/>
            <person name="Cogan J.Z."/>
            <person name="Kivenson V."/>
            <person name="Peng X."/>
            <person name="Tan Y."/>
            <person name="Valentine D.L."/>
            <person name="O'Malley M.A."/>
        </authorList>
    </citation>
    <scope>NUCLEOTIDE SEQUENCE [LARGE SCALE GENOMIC DNA]</scope>
    <source>
        <strain evidence="8 10">1R-7</strain>
    </source>
</reference>
<evidence type="ECO:0000256" key="4">
    <source>
        <dbReference type="ARBA" id="ARBA00022605"/>
    </source>
</evidence>
<organism evidence="8 10">
    <name type="scientific">Methanosphaera cuniculi</name>
    <dbReference type="NCBI Taxonomy" id="1077256"/>
    <lineage>
        <taxon>Archaea</taxon>
        <taxon>Methanobacteriati</taxon>
        <taxon>Methanobacteriota</taxon>
        <taxon>Methanomada group</taxon>
        <taxon>Methanobacteria</taxon>
        <taxon>Methanobacteriales</taxon>
        <taxon>Methanobacteriaceae</taxon>
        <taxon>Methanosphaera</taxon>
    </lineage>
</organism>
<comment type="pathway">
    <text evidence="2 6">Amino-acid biosynthesis; L-valine biosynthesis; L-valine from pyruvate: step 1/4.</text>
</comment>
<comment type="subunit">
    <text evidence="6">Dimer of large and small chains.</text>
</comment>
<keyword evidence="10" id="KW-1185">Reference proteome</keyword>
<dbReference type="UniPathway" id="UPA00047">
    <property type="reaction ID" value="UER00055"/>
</dbReference>
<dbReference type="InterPro" id="IPR054480">
    <property type="entry name" value="AHAS_small-like_ACT"/>
</dbReference>
<dbReference type="SUPFAM" id="SSF55021">
    <property type="entry name" value="ACT-like"/>
    <property type="match status" value="2"/>
</dbReference>
<dbReference type="NCBIfam" id="NF008864">
    <property type="entry name" value="PRK11895.1"/>
    <property type="match status" value="1"/>
</dbReference>
<dbReference type="InterPro" id="IPR027271">
    <property type="entry name" value="Acetolactate_synth/TF_NikR_C"/>
</dbReference>
<gene>
    <name evidence="9" type="primary">ilvH_1</name>
    <name evidence="8" type="ORF">ASJ82_01735</name>
    <name evidence="9" type="ORF">MSCUN_08530</name>
</gene>